<dbReference type="STRING" id="481719.LASUN_09400"/>
<dbReference type="RefSeq" id="WP_070367560.1">
    <property type="nucleotide sequence ID" value="NZ_MIQE01000010.1"/>
</dbReference>
<reference evidence="5 6" key="1">
    <citation type="submission" date="2016-09" db="EMBL/GenBank/DDBJ databases">
        <title>Genome Sequence of Lactobacillus sunkii Strain CG01.</title>
        <authorList>
            <person name="Poehlein A."/>
            <person name="Gabris C."/>
            <person name="Bengelsdorf F.R."/>
            <person name="Duerre P."/>
            <person name="Daniel R."/>
        </authorList>
    </citation>
    <scope>NUCLEOTIDE SEQUENCE [LARGE SCALE GENOMIC DNA]</scope>
    <source>
        <strain evidence="5 6">CG_D</strain>
    </source>
</reference>
<dbReference type="SUPFAM" id="SSF47413">
    <property type="entry name" value="lambda repressor-like DNA-binding domains"/>
    <property type="match status" value="1"/>
</dbReference>
<dbReference type="Gene3D" id="1.10.260.40">
    <property type="entry name" value="lambda repressor-like DNA-binding domains"/>
    <property type="match status" value="1"/>
</dbReference>
<accession>A0A1E7XE49</accession>
<dbReference type="InterPro" id="IPR010982">
    <property type="entry name" value="Lambda_DNA-bd_dom_sf"/>
</dbReference>
<dbReference type="GO" id="GO:0000976">
    <property type="term" value="F:transcription cis-regulatory region binding"/>
    <property type="evidence" value="ECO:0007669"/>
    <property type="project" value="TreeGrafter"/>
</dbReference>
<dbReference type="InterPro" id="IPR028082">
    <property type="entry name" value="Peripla_BP_I"/>
</dbReference>
<organism evidence="5 6">
    <name type="scientific">Lentilactobacillus sunkii</name>
    <dbReference type="NCBI Taxonomy" id="481719"/>
    <lineage>
        <taxon>Bacteria</taxon>
        <taxon>Bacillati</taxon>
        <taxon>Bacillota</taxon>
        <taxon>Bacilli</taxon>
        <taxon>Lactobacillales</taxon>
        <taxon>Lactobacillaceae</taxon>
        <taxon>Lentilactobacillus</taxon>
    </lineage>
</organism>
<keyword evidence="3" id="KW-0804">Transcription</keyword>
<dbReference type="PANTHER" id="PTHR30146:SF149">
    <property type="entry name" value="HTH-TYPE TRANSCRIPTIONAL REGULATOR EBGR"/>
    <property type="match status" value="1"/>
</dbReference>
<dbReference type="Proteomes" id="UP000177010">
    <property type="component" value="Unassembled WGS sequence"/>
</dbReference>
<dbReference type="InterPro" id="IPR000843">
    <property type="entry name" value="HTH_LacI"/>
</dbReference>
<keyword evidence="1" id="KW-0805">Transcription regulation</keyword>
<dbReference type="Gene3D" id="3.40.50.2300">
    <property type="match status" value="2"/>
</dbReference>
<evidence type="ECO:0000313" key="5">
    <source>
        <dbReference type="EMBL" id="OFA11331.1"/>
    </source>
</evidence>
<dbReference type="Pfam" id="PF00356">
    <property type="entry name" value="LacI"/>
    <property type="match status" value="1"/>
</dbReference>
<evidence type="ECO:0000256" key="2">
    <source>
        <dbReference type="ARBA" id="ARBA00023125"/>
    </source>
</evidence>
<comment type="caution">
    <text evidence="5">The sequence shown here is derived from an EMBL/GenBank/DDBJ whole genome shotgun (WGS) entry which is preliminary data.</text>
</comment>
<sequence length="327" mass="36079">MVKLQDIADTAGVSISTVSKILNNDTTLSVSETTRQRVLAVAKLLKYHRKSSQAPQRYAIISSIETFRANSDYHYQALRSMIETVATTMGITAQTVVFHDSRLPKISGFDGILALGHFTDQQIQYLIDSEVPVVSVGENLFSNGIDSVISDLDTPVAQAVDHFRKTGQDDIGILARHESVKDSSGLDDPWTRAVLKHLRRGGIYSKDRIFCGSYGPEAGFDLMNQAIEACGDNLPHVFLVWDDSMAIGALRALKQSKIKVPQRVSLVGTDDIDIAKYTQPALSTIRVHNESMVEQALQMLFDHPKDQSLIPKLVIVGTKLIQRESSL</sequence>
<dbReference type="GO" id="GO:0003700">
    <property type="term" value="F:DNA-binding transcription factor activity"/>
    <property type="evidence" value="ECO:0007669"/>
    <property type="project" value="TreeGrafter"/>
</dbReference>
<dbReference type="PANTHER" id="PTHR30146">
    <property type="entry name" value="LACI-RELATED TRANSCRIPTIONAL REPRESSOR"/>
    <property type="match status" value="1"/>
</dbReference>
<proteinExistence type="predicted"/>
<keyword evidence="2" id="KW-0238">DNA-binding</keyword>
<evidence type="ECO:0000256" key="1">
    <source>
        <dbReference type="ARBA" id="ARBA00023015"/>
    </source>
</evidence>
<dbReference type="AlphaFoldDB" id="A0A1E7XE49"/>
<evidence type="ECO:0000313" key="6">
    <source>
        <dbReference type="Proteomes" id="UP000177010"/>
    </source>
</evidence>
<dbReference type="InterPro" id="IPR046335">
    <property type="entry name" value="LacI/GalR-like_sensor"/>
</dbReference>
<feature type="domain" description="HTH lacI-type" evidence="4">
    <location>
        <begin position="2"/>
        <end position="49"/>
    </location>
</feature>
<evidence type="ECO:0000256" key="3">
    <source>
        <dbReference type="ARBA" id="ARBA00023163"/>
    </source>
</evidence>
<dbReference type="Pfam" id="PF13377">
    <property type="entry name" value="Peripla_BP_3"/>
    <property type="match status" value="1"/>
</dbReference>
<dbReference type="EMBL" id="MIQE01000010">
    <property type="protein sequence ID" value="OFA11331.1"/>
    <property type="molecule type" value="Genomic_DNA"/>
</dbReference>
<evidence type="ECO:0000259" key="4">
    <source>
        <dbReference type="PROSITE" id="PS50932"/>
    </source>
</evidence>
<dbReference type="CDD" id="cd01392">
    <property type="entry name" value="HTH_LacI"/>
    <property type="match status" value="1"/>
</dbReference>
<dbReference type="PROSITE" id="PS50932">
    <property type="entry name" value="HTH_LACI_2"/>
    <property type="match status" value="1"/>
</dbReference>
<gene>
    <name evidence="5" type="primary">lacR_3</name>
    <name evidence="5" type="ORF">LASUN_09400</name>
</gene>
<dbReference type="CDD" id="cd01544">
    <property type="entry name" value="PBP1_GalR"/>
    <property type="match status" value="1"/>
</dbReference>
<name>A0A1E7XE49_9LACO</name>
<dbReference type="SMART" id="SM00354">
    <property type="entry name" value="HTH_LACI"/>
    <property type="match status" value="1"/>
</dbReference>
<dbReference type="SUPFAM" id="SSF53822">
    <property type="entry name" value="Periplasmic binding protein-like I"/>
    <property type="match status" value="1"/>
</dbReference>
<protein>
    <submittedName>
        <fullName evidence="5">HTH-type transcriptional regulator LacR</fullName>
    </submittedName>
</protein>
<dbReference type="PROSITE" id="PS00356">
    <property type="entry name" value="HTH_LACI_1"/>
    <property type="match status" value="1"/>
</dbReference>